<keyword evidence="4" id="KW-0597">Phosphoprotein</keyword>
<evidence type="ECO:0000256" key="5">
    <source>
        <dbReference type="ARBA" id="ARBA00022588"/>
    </source>
</evidence>
<evidence type="ECO:0000256" key="9">
    <source>
        <dbReference type="ARBA" id="ARBA00023015"/>
    </source>
</evidence>
<dbReference type="AlphaFoldDB" id="A0A224Z627"/>
<dbReference type="PROSITE" id="PS50020">
    <property type="entry name" value="WW_DOMAIN_2"/>
    <property type="match status" value="1"/>
</dbReference>
<dbReference type="GO" id="GO:0005737">
    <property type="term" value="C:cytoplasm"/>
    <property type="evidence" value="ECO:0007669"/>
    <property type="project" value="TreeGrafter"/>
</dbReference>
<evidence type="ECO:0000256" key="1">
    <source>
        <dbReference type="ARBA" id="ARBA00004324"/>
    </source>
</evidence>
<sequence>MPLPPALLARLKKRGIVKASEAEPSAADQPEEEVIAEDYDDIIRPAGVGETRLGGPIPGCPNKWNLYHECSAFCQKHWGAGKLKESPRTERKRLRMLRKYPLPEGWCELYDPGTGRHYYWREGSEDVTWMPPRHPRAKISLPAEKLRELISDADDGQELDSAGSEEDMLDEDEVPLPPRRSRESASSKGSSHGRSDRRGDRSRSNDLDPMDPAAYSDVPRGKWSTGLEKSNEAKTGADTTASGPLYQMRPYPSPGAVLRLNAGNRRKQSDDEEDDD</sequence>
<dbReference type="PANTHER" id="PTHR21737">
    <property type="entry name" value="POLYGLUTAMINE BINDING PROTEIN 1/MARVEL MEMBRANE-ASSOCIATING DOMAIN CONTAINING 3"/>
    <property type="match status" value="1"/>
</dbReference>
<keyword evidence="7" id="KW-0677">Repeat</keyword>
<feature type="compositionally biased region" description="Basic and acidic residues" evidence="15">
    <location>
        <begin position="193"/>
        <end position="206"/>
    </location>
</feature>
<evidence type="ECO:0000256" key="14">
    <source>
        <dbReference type="ARBA" id="ARBA00046362"/>
    </source>
</evidence>
<comment type="subcellular location">
    <subcellularLocation>
        <location evidence="2">Cytoplasmic granule</location>
    </subcellularLocation>
    <subcellularLocation>
        <location evidence="1">Nucleus speckle</location>
    </subcellularLocation>
</comment>
<feature type="compositionally biased region" description="Acidic residues" evidence="15">
    <location>
        <begin position="151"/>
        <end position="174"/>
    </location>
</feature>
<protein>
    <recommendedName>
        <fullName evidence="3">Polyglutamine-binding protein 1</fullName>
    </recommendedName>
    <alternativeName>
        <fullName evidence="13">Polyglutamine tract-binding protein 1</fullName>
    </alternativeName>
</protein>
<evidence type="ECO:0000313" key="17">
    <source>
        <dbReference type="EMBL" id="MAA21834.1"/>
    </source>
</evidence>
<evidence type="ECO:0000256" key="8">
    <source>
        <dbReference type="ARBA" id="ARBA00022859"/>
    </source>
</evidence>
<dbReference type="EMBL" id="GFPF01010688">
    <property type="protein sequence ID" value="MAA21834.1"/>
    <property type="molecule type" value="Transcribed_RNA"/>
</dbReference>
<dbReference type="InterPro" id="IPR001202">
    <property type="entry name" value="WW_dom"/>
</dbReference>
<evidence type="ECO:0000256" key="2">
    <source>
        <dbReference type="ARBA" id="ARBA00004463"/>
    </source>
</evidence>
<dbReference type="PANTHER" id="PTHR21737:SF3">
    <property type="entry name" value="POLYGLUTAMINE-BINDING PROTEIN 1"/>
    <property type="match status" value="1"/>
</dbReference>
<dbReference type="Gene3D" id="3.40.30.10">
    <property type="entry name" value="Glutaredoxin"/>
    <property type="match status" value="1"/>
</dbReference>
<comment type="subunit">
    <text evidence="14">Interacts with POU3F2/Brn-2, ATXN1, TXNL4A, HTT and AR. Interaction with ATXN1 correlates positively with the length of the polyglutamine tract. Interacts with RNA polymerase II large subunit in a phosphorylation-dependent manner. Forms a ternary complex with ATXN1 mutant and phosphorylated RNA polymerase II. Interacts (via C-terminus) with TXNL4A and CD2BP2. Interacts (via WW domain) with ATN1 and SF3B1, and may interact with additional splice factors. Interacts (via WW domain) with WBP11; Leading to reduce interaction between PQBP1 and TXNL4A. Interacts with CAPRIN1. Interacts with DDX1. Interacts with SFPQ. Interacts with KHSRP.</text>
</comment>
<organism evidence="17">
    <name type="scientific">Rhipicephalus zambeziensis</name>
    <dbReference type="NCBI Taxonomy" id="60191"/>
    <lineage>
        <taxon>Eukaryota</taxon>
        <taxon>Metazoa</taxon>
        <taxon>Ecdysozoa</taxon>
        <taxon>Arthropoda</taxon>
        <taxon>Chelicerata</taxon>
        <taxon>Arachnida</taxon>
        <taxon>Acari</taxon>
        <taxon>Parasitiformes</taxon>
        <taxon>Ixodida</taxon>
        <taxon>Ixodoidea</taxon>
        <taxon>Ixodidae</taxon>
        <taxon>Rhipicephalinae</taxon>
        <taxon>Rhipicephalus</taxon>
        <taxon>Rhipicephalus</taxon>
    </lineage>
</organism>
<dbReference type="GO" id="GO:0045087">
    <property type="term" value="P:innate immune response"/>
    <property type="evidence" value="ECO:0007669"/>
    <property type="project" value="UniProtKB-KW"/>
</dbReference>
<dbReference type="Gene3D" id="2.20.70.10">
    <property type="match status" value="1"/>
</dbReference>
<evidence type="ECO:0000256" key="3">
    <source>
        <dbReference type="ARBA" id="ARBA00021117"/>
    </source>
</evidence>
<dbReference type="SUPFAM" id="SSF51045">
    <property type="entry name" value="WW domain"/>
    <property type="match status" value="1"/>
</dbReference>
<keyword evidence="8" id="KW-0391">Immunity</keyword>
<dbReference type="GO" id="GO:0043021">
    <property type="term" value="F:ribonucleoprotein complex binding"/>
    <property type="evidence" value="ECO:0007669"/>
    <property type="project" value="TreeGrafter"/>
</dbReference>
<keyword evidence="6" id="KW-0507">mRNA processing</keyword>
<evidence type="ECO:0000256" key="15">
    <source>
        <dbReference type="SAM" id="MobiDB-lite"/>
    </source>
</evidence>
<evidence type="ECO:0000256" key="7">
    <source>
        <dbReference type="ARBA" id="ARBA00022737"/>
    </source>
</evidence>
<evidence type="ECO:0000256" key="13">
    <source>
        <dbReference type="ARBA" id="ARBA00042167"/>
    </source>
</evidence>
<accession>A0A224Z627</accession>
<keyword evidence="11" id="KW-0508">mRNA splicing</keyword>
<feature type="domain" description="WW" evidence="16">
    <location>
        <begin position="100"/>
        <end position="134"/>
    </location>
</feature>
<dbReference type="InterPro" id="IPR036020">
    <property type="entry name" value="WW_dom_sf"/>
</dbReference>
<evidence type="ECO:0000256" key="10">
    <source>
        <dbReference type="ARBA" id="ARBA00023163"/>
    </source>
</evidence>
<name>A0A224Z627_9ACAR</name>
<keyword evidence="10" id="KW-0804">Transcription</keyword>
<feature type="region of interest" description="Disordered" evidence="15">
    <location>
        <begin position="151"/>
        <end position="276"/>
    </location>
</feature>
<proteinExistence type="predicted"/>
<dbReference type="GO" id="GO:0000380">
    <property type="term" value="P:alternative mRNA splicing, via spliceosome"/>
    <property type="evidence" value="ECO:0007669"/>
    <property type="project" value="TreeGrafter"/>
</dbReference>
<evidence type="ECO:0000256" key="11">
    <source>
        <dbReference type="ARBA" id="ARBA00023187"/>
    </source>
</evidence>
<evidence type="ECO:0000256" key="12">
    <source>
        <dbReference type="ARBA" id="ARBA00023242"/>
    </source>
</evidence>
<evidence type="ECO:0000256" key="6">
    <source>
        <dbReference type="ARBA" id="ARBA00022664"/>
    </source>
</evidence>
<evidence type="ECO:0000256" key="4">
    <source>
        <dbReference type="ARBA" id="ARBA00022553"/>
    </source>
</evidence>
<keyword evidence="5" id="KW-0399">Innate immunity</keyword>
<evidence type="ECO:0000259" key="16">
    <source>
        <dbReference type="PROSITE" id="PS50020"/>
    </source>
</evidence>
<dbReference type="GO" id="GO:0016607">
    <property type="term" value="C:nuclear speck"/>
    <property type="evidence" value="ECO:0007669"/>
    <property type="project" value="UniProtKB-SubCell"/>
</dbReference>
<keyword evidence="9" id="KW-0805">Transcription regulation</keyword>
<reference evidence="17" key="1">
    <citation type="journal article" date="2017" name="Parasit. Vectors">
        <title>Sialotranscriptomics of Rhipicephalus zambeziensis reveals intricate expression profiles of secretory proteins and suggests tight temporal transcriptional regulation during blood-feeding.</title>
        <authorList>
            <person name="de Castro M.H."/>
            <person name="de Klerk D."/>
            <person name="Pienaar R."/>
            <person name="Rees D.J.G."/>
            <person name="Mans B.J."/>
        </authorList>
    </citation>
    <scope>NUCLEOTIDE SEQUENCE</scope>
    <source>
        <tissue evidence="17">Salivary glands</tissue>
    </source>
</reference>
<keyword evidence="12" id="KW-0539">Nucleus</keyword>